<sequence>MQWANAGGLISGTGPAALKPGGGATRAQAAAILVRFCTGAA</sequence>
<dbReference type="AlphaFoldDB" id="A0AAW6CJI0"/>
<protein>
    <recommendedName>
        <fullName evidence="4">SLH domain-containing protein</fullName>
    </recommendedName>
</protein>
<evidence type="ECO:0000313" key="3">
    <source>
        <dbReference type="Proteomes" id="UP001211173"/>
    </source>
</evidence>
<evidence type="ECO:0000256" key="1">
    <source>
        <dbReference type="SAM" id="MobiDB-lite"/>
    </source>
</evidence>
<feature type="region of interest" description="Disordered" evidence="1">
    <location>
        <begin position="1"/>
        <end position="22"/>
    </location>
</feature>
<name>A0AAW6CJI0_FLAPL</name>
<organism evidence="2 3">
    <name type="scientific">Flavonifractor plautii</name>
    <name type="common">Fusobacterium plautii</name>
    <dbReference type="NCBI Taxonomy" id="292800"/>
    <lineage>
        <taxon>Bacteria</taxon>
        <taxon>Bacillati</taxon>
        <taxon>Bacillota</taxon>
        <taxon>Clostridia</taxon>
        <taxon>Eubacteriales</taxon>
        <taxon>Oscillospiraceae</taxon>
        <taxon>Flavonifractor</taxon>
    </lineage>
</organism>
<evidence type="ECO:0000313" key="2">
    <source>
        <dbReference type="EMBL" id="MDB7933194.1"/>
    </source>
</evidence>
<dbReference type="Proteomes" id="UP001211173">
    <property type="component" value="Unassembled WGS sequence"/>
</dbReference>
<dbReference type="EMBL" id="JAQLWV010000011">
    <property type="protein sequence ID" value="MDB7933194.1"/>
    <property type="molecule type" value="Genomic_DNA"/>
</dbReference>
<gene>
    <name evidence="2" type="ORF">PNE06_08910</name>
</gene>
<reference evidence="2" key="1">
    <citation type="submission" date="2023-01" db="EMBL/GenBank/DDBJ databases">
        <title>Human gut microbiome strain richness.</title>
        <authorList>
            <person name="Chen-Liaw A."/>
        </authorList>
    </citation>
    <scope>NUCLEOTIDE SEQUENCE</scope>
    <source>
        <strain evidence="2">1001287st1_F4_1001285I_161205</strain>
    </source>
</reference>
<evidence type="ECO:0008006" key="4">
    <source>
        <dbReference type="Google" id="ProtNLM"/>
    </source>
</evidence>
<comment type="caution">
    <text evidence="2">The sequence shown here is derived from an EMBL/GenBank/DDBJ whole genome shotgun (WGS) entry which is preliminary data.</text>
</comment>
<accession>A0AAW6CJI0</accession>
<proteinExistence type="predicted"/>
<dbReference type="RefSeq" id="WP_256273975.1">
    <property type="nucleotide sequence ID" value="NZ_JADMOW010000046.1"/>
</dbReference>